<comment type="caution">
    <text evidence="3">The sequence shown here is derived from an EMBL/GenBank/DDBJ whole genome shotgun (WGS) entry which is preliminary data.</text>
</comment>
<dbReference type="Pfam" id="PF00096">
    <property type="entry name" value="zf-C2H2"/>
    <property type="match status" value="1"/>
</dbReference>
<evidence type="ECO:0000313" key="3">
    <source>
        <dbReference type="EMBL" id="KAK9893022.1"/>
    </source>
</evidence>
<proteinExistence type="predicted"/>
<protein>
    <recommendedName>
        <fullName evidence="2">C2H2-type domain-containing protein</fullName>
    </recommendedName>
</protein>
<evidence type="ECO:0000259" key="2">
    <source>
        <dbReference type="PROSITE" id="PS50157"/>
    </source>
</evidence>
<accession>A0AAW1VBH2</accession>
<organism evidence="3 4">
    <name type="scientific">Henosepilachna vigintioctopunctata</name>
    <dbReference type="NCBI Taxonomy" id="420089"/>
    <lineage>
        <taxon>Eukaryota</taxon>
        <taxon>Metazoa</taxon>
        <taxon>Ecdysozoa</taxon>
        <taxon>Arthropoda</taxon>
        <taxon>Hexapoda</taxon>
        <taxon>Insecta</taxon>
        <taxon>Pterygota</taxon>
        <taxon>Neoptera</taxon>
        <taxon>Endopterygota</taxon>
        <taxon>Coleoptera</taxon>
        <taxon>Polyphaga</taxon>
        <taxon>Cucujiformia</taxon>
        <taxon>Coccinelloidea</taxon>
        <taxon>Coccinellidae</taxon>
        <taxon>Epilachninae</taxon>
        <taxon>Epilachnini</taxon>
        <taxon>Henosepilachna</taxon>
    </lineage>
</organism>
<dbReference type="SUPFAM" id="SSF57667">
    <property type="entry name" value="beta-beta-alpha zinc fingers"/>
    <property type="match status" value="1"/>
</dbReference>
<keyword evidence="1" id="KW-0479">Metal-binding</keyword>
<dbReference type="GO" id="GO:0008270">
    <property type="term" value="F:zinc ion binding"/>
    <property type="evidence" value="ECO:0007669"/>
    <property type="project" value="UniProtKB-KW"/>
</dbReference>
<evidence type="ECO:0000256" key="1">
    <source>
        <dbReference type="PROSITE-ProRule" id="PRU00042"/>
    </source>
</evidence>
<reference evidence="3 4" key="1">
    <citation type="submission" date="2023-03" db="EMBL/GenBank/DDBJ databases">
        <title>Genome insight into feeding habits of ladybird beetles.</title>
        <authorList>
            <person name="Li H.-S."/>
            <person name="Huang Y.-H."/>
            <person name="Pang H."/>
        </authorList>
    </citation>
    <scope>NUCLEOTIDE SEQUENCE [LARGE SCALE GENOMIC DNA]</scope>
    <source>
        <strain evidence="3">SYSU_2023b</strain>
        <tissue evidence="3">Whole body</tissue>
    </source>
</reference>
<dbReference type="InterPro" id="IPR036236">
    <property type="entry name" value="Znf_C2H2_sf"/>
</dbReference>
<dbReference type="AlphaFoldDB" id="A0AAW1VBH2"/>
<dbReference type="Gene3D" id="3.30.160.60">
    <property type="entry name" value="Classic Zinc Finger"/>
    <property type="match status" value="1"/>
</dbReference>
<dbReference type="PROSITE" id="PS50157">
    <property type="entry name" value="ZINC_FINGER_C2H2_2"/>
    <property type="match status" value="2"/>
</dbReference>
<keyword evidence="1" id="KW-0862">Zinc</keyword>
<dbReference type="InterPro" id="IPR013087">
    <property type="entry name" value="Znf_C2H2_type"/>
</dbReference>
<sequence>MHQTEENSRYKCDHCSRTYKYKSNMTFHRKKCGIEPQYHCQNCDKKFTSKYGLQVHSTKACYSKNLPAISAVSVLGSVFGGNTTNLYNWGKQPVVSYQSMYVNELSNMLKRLSDIKSSK</sequence>
<name>A0AAW1VBH2_9CUCU</name>
<feature type="domain" description="C2H2-type" evidence="2">
    <location>
        <begin position="10"/>
        <end position="39"/>
    </location>
</feature>
<dbReference type="Proteomes" id="UP001431783">
    <property type="component" value="Unassembled WGS sequence"/>
</dbReference>
<gene>
    <name evidence="3" type="ORF">WA026_023236</name>
</gene>
<dbReference type="EMBL" id="JARQZJ010000143">
    <property type="protein sequence ID" value="KAK9893022.1"/>
    <property type="molecule type" value="Genomic_DNA"/>
</dbReference>
<keyword evidence="1" id="KW-0863">Zinc-finger</keyword>
<feature type="domain" description="C2H2-type" evidence="2">
    <location>
        <begin position="38"/>
        <end position="67"/>
    </location>
</feature>
<evidence type="ECO:0000313" key="4">
    <source>
        <dbReference type="Proteomes" id="UP001431783"/>
    </source>
</evidence>
<keyword evidence="4" id="KW-1185">Reference proteome</keyword>